<gene>
    <name evidence="1" type="ORF">CEURO_LOCUS18570</name>
</gene>
<reference evidence="1" key="1">
    <citation type="submission" date="2022-07" db="EMBL/GenBank/DDBJ databases">
        <authorList>
            <person name="Macas J."/>
            <person name="Novak P."/>
            <person name="Neumann P."/>
        </authorList>
    </citation>
    <scope>NUCLEOTIDE SEQUENCE</scope>
</reference>
<dbReference type="Proteomes" id="UP001152484">
    <property type="component" value="Unassembled WGS sequence"/>
</dbReference>
<dbReference type="AlphaFoldDB" id="A0A9P1EJF5"/>
<accession>A0A9P1EJF5</accession>
<name>A0A9P1EJF5_CUSEU</name>
<comment type="caution">
    <text evidence="1">The sequence shown here is derived from an EMBL/GenBank/DDBJ whole genome shotgun (WGS) entry which is preliminary data.</text>
</comment>
<dbReference type="EMBL" id="CAMAPE010000053">
    <property type="protein sequence ID" value="CAH9109767.1"/>
    <property type="molecule type" value="Genomic_DNA"/>
</dbReference>
<sequence length="102" mass="11472">MAETSSSFRTLGLDAHPPITNFGSLDVGYLGTYLCDRRFGPQAEKLYCGVRQACKEAIVQMETDTAMLKLGWNRYFIMMAPRSVIEFEAGLLYFAGVEQTFQ</sequence>
<keyword evidence="2" id="KW-1185">Reference proteome</keyword>
<organism evidence="1 2">
    <name type="scientific">Cuscuta europaea</name>
    <name type="common">European dodder</name>
    <dbReference type="NCBI Taxonomy" id="41803"/>
    <lineage>
        <taxon>Eukaryota</taxon>
        <taxon>Viridiplantae</taxon>
        <taxon>Streptophyta</taxon>
        <taxon>Embryophyta</taxon>
        <taxon>Tracheophyta</taxon>
        <taxon>Spermatophyta</taxon>
        <taxon>Magnoliopsida</taxon>
        <taxon>eudicotyledons</taxon>
        <taxon>Gunneridae</taxon>
        <taxon>Pentapetalae</taxon>
        <taxon>asterids</taxon>
        <taxon>lamiids</taxon>
        <taxon>Solanales</taxon>
        <taxon>Convolvulaceae</taxon>
        <taxon>Cuscuteae</taxon>
        <taxon>Cuscuta</taxon>
        <taxon>Cuscuta subgen. Cuscuta</taxon>
    </lineage>
</organism>
<proteinExistence type="predicted"/>
<evidence type="ECO:0000313" key="2">
    <source>
        <dbReference type="Proteomes" id="UP001152484"/>
    </source>
</evidence>
<protein>
    <submittedName>
        <fullName evidence="1">Uncharacterized protein</fullName>
    </submittedName>
</protein>
<evidence type="ECO:0000313" key="1">
    <source>
        <dbReference type="EMBL" id="CAH9109767.1"/>
    </source>
</evidence>